<accession>A0A0F9F3Z5</accession>
<evidence type="ECO:0000313" key="1">
    <source>
        <dbReference type="EMBL" id="KKL73196.1"/>
    </source>
</evidence>
<sequence length="80" mass="9301">MKLSQIAEQIEELGLNCHWCETPIVADSVKSYDHPNGVDIDDFDTKQWVYFTCTEKTCGYDWSLVKLQMQAEREGKRKEA</sequence>
<proteinExistence type="predicted"/>
<gene>
    <name evidence="1" type="ORF">LCGC14_2077320</name>
</gene>
<comment type="caution">
    <text evidence="1">The sequence shown here is derived from an EMBL/GenBank/DDBJ whole genome shotgun (WGS) entry which is preliminary data.</text>
</comment>
<name>A0A0F9F3Z5_9ZZZZ</name>
<protein>
    <submittedName>
        <fullName evidence="1">Uncharacterized protein</fullName>
    </submittedName>
</protein>
<organism evidence="1">
    <name type="scientific">marine sediment metagenome</name>
    <dbReference type="NCBI Taxonomy" id="412755"/>
    <lineage>
        <taxon>unclassified sequences</taxon>
        <taxon>metagenomes</taxon>
        <taxon>ecological metagenomes</taxon>
    </lineage>
</organism>
<dbReference type="EMBL" id="LAZR01025035">
    <property type="protein sequence ID" value="KKL73196.1"/>
    <property type="molecule type" value="Genomic_DNA"/>
</dbReference>
<reference evidence="1" key="1">
    <citation type="journal article" date="2015" name="Nature">
        <title>Complex archaea that bridge the gap between prokaryotes and eukaryotes.</title>
        <authorList>
            <person name="Spang A."/>
            <person name="Saw J.H."/>
            <person name="Jorgensen S.L."/>
            <person name="Zaremba-Niedzwiedzka K."/>
            <person name="Martijn J."/>
            <person name="Lind A.E."/>
            <person name="van Eijk R."/>
            <person name="Schleper C."/>
            <person name="Guy L."/>
            <person name="Ettema T.J."/>
        </authorList>
    </citation>
    <scope>NUCLEOTIDE SEQUENCE</scope>
</reference>
<dbReference type="AlphaFoldDB" id="A0A0F9F3Z5"/>